<evidence type="ECO:0000259" key="2">
    <source>
        <dbReference type="PROSITE" id="PS51192"/>
    </source>
</evidence>
<dbReference type="SMART" id="SM00487">
    <property type="entry name" value="DEXDc"/>
    <property type="match status" value="1"/>
</dbReference>
<name>A0A6C0JAF8_9ZZZZ</name>
<dbReference type="PANTHER" id="PTHR45629">
    <property type="entry name" value="SNF2/RAD54 FAMILY MEMBER"/>
    <property type="match status" value="1"/>
</dbReference>
<dbReference type="InterPro" id="IPR050496">
    <property type="entry name" value="SNF2_RAD54_helicase_repair"/>
</dbReference>
<dbReference type="GO" id="GO:0003677">
    <property type="term" value="F:DNA binding"/>
    <property type="evidence" value="ECO:0007669"/>
    <property type="project" value="InterPro"/>
</dbReference>
<feature type="domain" description="Helicase C-terminal" evidence="3">
    <location>
        <begin position="304"/>
        <end position="469"/>
    </location>
</feature>
<dbReference type="InterPro" id="IPR027417">
    <property type="entry name" value="P-loop_NTPase"/>
</dbReference>
<dbReference type="Gene3D" id="3.30.40.10">
    <property type="entry name" value="Zinc/RING finger domain, C3HC4 (zinc finger)"/>
    <property type="match status" value="1"/>
</dbReference>
<dbReference type="CDD" id="cd18793">
    <property type="entry name" value="SF2_C_SNF"/>
    <property type="match status" value="1"/>
</dbReference>
<sequence>MSLLDYQKPHAEQLIQCIEQYGSTAIDASDTGTGKTYVAAYIASTMGLKPIIICPKSVSISWKRVMDAFKIEYLGISNYEMFKDQKWYEYNSHTVNTDELGKATKCPYIVLCKKESEIHYEWKNLDSNVLIIFDEAHRCKNHTTINSKLLLSTKSLNARKLLLSATLADKPKFFAVFAVMFDFCETVEHYRLFKRKLEIGKFTTVSQYMKTINNSAMCLLHNMIFPDHGSRLRIKDLGDKFPKNQLKADTYKMDDETVKGIREAYDSICAISIQAEARELMSVNPLAKMIRSRQKVEALKTKTMTDLAVDSLENDNSVVIFVNYLDTMDLIIENLALRGYPVKLLIKRGQTMKERQNIVDRFQKDEEYIIVCQIQSGGVGIGLHDTIGNRPRISIISPSWSAQDLMQTFGRIHRSGGKSLSIQKIVYCHGTIEDKICSIVNAKLINYLQLNDGGNTDVPKTRPTPRTVKYDLPNKLDEELCVVCMNAPRKILILHQGTNEGHLCCCAPCSVQLKQNNEKCPVCRQEVREYVRAF</sequence>
<evidence type="ECO:0008006" key="5">
    <source>
        <dbReference type="Google" id="ProtNLM"/>
    </source>
</evidence>
<dbReference type="InterPro" id="IPR014001">
    <property type="entry name" value="Helicase_ATP-bd"/>
</dbReference>
<dbReference type="GO" id="GO:0005524">
    <property type="term" value="F:ATP binding"/>
    <property type="evidence" value="ECO:0007669"/>
    <property type="project" value="InterPro"/>
</dbReference>
<evidence type="ECO:0000256" key="1">
    <source>
        <dbReference type="ARBA" id="ARBA00022801"/>
    </source>
</evidence>
<feature type="domain" description="Helicase ATP-binding" evidence="2">
    <location>
        <begin position="16"/>
        <end position="185"/>
    </location>
</feature>
<dbReference type="InterPro" id="IPR049730">
    <property type="entry name" value="SNF2/RAD54-like_C"/>
</dbReference>
<evidence type="ECO:0000259" key="3">
    <source>
        <dbReference type="PROSITE" id="PS51194"/>
    </source>
</evidence>
<dbReference type="Pfam" id="PF00271">
    <property type="entry name" value="Helicase_C"/>
    <property type="match status" value="1"/>
</dbReference>
<reference evidence="4" key="1">
    <citation type="journal article" date="2020" name="Nature">
        <title>Giant virus diversity and host interactions through global metagenomics.</title>
        <authorList>
            <person name="Schulz F."/>
            <person name="Roux S."/>
            <person name="Paez-Espino D."/>
            <person name="Jungbluth S."/>
            <person name="Walsh D.A."/>
            <person name="Denef V.J."/>
            <person name="McMahon K.D."/>
            <person name="Konstantinidis K.T."/>
            <person name="Eloe-Fadrosh E.A."/>
            <person name="Kyrpides N.C."/>
            <person name="Woyke T."/>
        </authorList>
    </citation>
    <scope>NUCLEOTIDE SEQUENCE</scope>
    <source>
        <strain evidence="4">GVMAG-M-3300025860-20</strain>
    </source>
</reference>
<dbReference type="Pfam" id="PF13920">
    <property type="entry name" value="zf-C3HC4_3"/>
    <property type="match status" value="1"/>
</dbReference>
<dbReference type="InterPro" id="IPR001650">
    <property type="entry name" value="Helicase_C-like"/>
</dbReference>
<proteinExistence type="predicted"/>
<protein>
    <recommendedName>
        <fullName evidence="5">Helicase</fullName>
    </recommendedName>
</protein>
<organism evidence="4">
    <name type="scientific">viral metagenome</name>
    <dbReference type="NCBI Taxonomy" id="1070528"/>
    <lineage>
        <taxon>unclassified sequences</taxon>
        <taxon>metagenomes</taxon>
        <taxon>organismal metagenomes</taxon>
    </lineage>
</organism>
<dbReference type="Pfam" id="PF04851">
    <property type="entry name" value="ResIII"/>
    <property type="match status" value="1"/>
</dbReference>
<dbReference type="Gene3D" id="3.40.50.300">
    <property type="entry name" value="P-loop containing nucleotide triphosphate hydrolases"/>
    <property type="match status" value="2"/>
</dbReference>
<dbReference type="PROSITE" id="PS51194">
    <property type="entry name" value="HELICASE_CTER"/>
    <property type="match status" value="1"/>
</dbReference>
<dbReference type="PANTHER" id="PTHR45629:SF7">
    <property type="entry name" value="DNA EXCISION REPAIR PROTEIN ERCC-6-RELATED"/>
    <property type="match status" value="1"/>
</dbReference>
<dbReference type="SUPFAM" id="SSF52540">
    <property type="entry name" value="P-loop containing nucleoside triphosphate hydrolases"/>
    <property type="match status" value="2"/>
</dbReference>
<dbReference type="EMBL" id="MN740328">
    <property type="protein sequence ID" value="QHU00624.1"/>
    <property type="molecule type" value="Genomic_DNA"/>
</dbReference>
<dbReference type="InterPro" id="IPR006935">
    <property type="entry name" value="Helicase/UvrB_N"/>
</dbReference>
<accession>A0A6C0JAF8</accession>
<dbReference type="InterPro" id="IPR013083">
    <property type="entry name" value="Znf_RING/FYVE/PHD"/>
</dbReference>
<dbReference type="GO" id="GO:0016787">
    <property type="term" value="F:hydrolase activity"/>
    <property type="evidence" value="ECO:0007669"/>
    <property type="project" value="UniProtKB-KW"/>
</dbReference>
<dbReference type="AlphaFoldDB" id="A0A6C0JAF8"/>
<evidence type="ECO:0000313" key="4">
    <source>
        <dbReference type="EMBL" id="QHU00624.1"/>
    </source>
</evidence>
<keyword evidence="1" id="KW-0378">Hydrolase</keyword>
<dbReference type="PROSITE" id="PS51192">
    <property type="entry name" value="HELICASE_ATP_BIND_1"/>
    <property type="match status" value="1"/>
</dbReference>